<comment type="caution">
    <text evidence="1">The sequence shown here is derived from an EMBL/GenBank/DDBJ whole genome shotgun (WGS) entry which is preliminary data.</text>
</comment>
<evidence type="ECO:0008006" key="3">
    <source>
        <dbReference type="Google" id="ProtNLM"/>
    </source>
</evidence>
<sequence>MYKKIALCLLVLLGGGCTFLLKDKWEAAPVFTYKALDAEQSLQTYYGVGKEHDIMGIGSLAYHENGQTTWLFWGKYKDLIGQDIKIYAKKQGVKKKVNAIKEKYLTLEKGILGADAHAVGTIELPENGLWKLTFMMGKKKLGDIVVKIEFS</sequence>
<dbReference type="EMBL" id="JBHRZT010000052">
    <property type="protein sequence ID" value="MFC3884344.1"/>
    <property type="molecule type" value="Genomic_DNA"/>
</dbReference>
<dbReference type="Proteomes" id="UP001595752">
    <property type="component" value="Unassembled WGS sequence"/>
</dbReference>
<gene>
    <name evidence="1" type="ORF">ACFOU2_12885</name>
</gene>
<name>A0ABV8B4N8_9BACI</name>
<protein>
    <recommendedName>
        <fullName evidence="3">DUF4871 domain-containing protein</fullName>
    </recommendedName>
</protein>
<accession>A0ABV8B4N8</accession>
<dbReference type="RefSeq" id="WP_377915702.1">
    <property type="nucleotide sequence ID" value="NZ_JBHRZT010000052.1"/>
</dbReference>
<evidence type="ECO:0000313" key="2">
    <source>
        <dbReference type="Proteomes" id="UP001595752"/>
    </source>
</evidence>
<evidence type="ECO:0000313" key="1">
    <source>
        <dbReference type="EMBL" id="MFC3884344.1"/>
    </source>
</evidence>
<reference evidence="2" key="1">
    <citation type="journal article" date="2019" name="Int. J. Syst. Evol. Microbiol.">
        <title>The Global Catalogue of Microorganisms (GCM) 10K type strain sequencing project: providing services to taxonomists for standard genome sequencing and annotation.</title>
        <authorList>
            <consortium name="The Broad Institute Genomics Platform"/>
            <consortium name="The Broad Institute Genome Sequencing Center for Infectious Disease"/>
            <person name="Wu L."/>
            <person name="Ma J."/>
        </authorList>
    </citation>
    <scope>NUCLEOTIDE SEQUENCE [LARGE SCALE GENOMIC DNA]</scope>
    <source>
        <strain evidence="2">CCUG 61889</strain>
    </source>
</reference>
<proteinExistence type="predicted"/>
<dbReference type="PROSITE" id="PS51257">
    <property type="entry name" value="PROKAR_LIPOPROTEIN"/>
    <property type="match status" value="1"/>
</dbReference>
<keyword evidence="2" id="KW-1185">Reference proteome</keyword>
<organism evidence="1 2">
    <name type="scientific">Bacillus songklensis</name>
    <dbReference type="NCBI Taxonomy" id="1069116"/>
    <lineage>
        <taxon>Bacteria</taxon>
        <taxon>Bacillati</taxon>
        <taxon>Bacillota</taxon>
        <taxon>Bacilli</taxon>
        <taxon>Bacillales</taxon>
        <taxon>Bacillaceae</taxon>
        <taxon>Bacillus</taxon>
    </lineage>
</organism>
<dbReference type="Gene3D" id="2.60.40.3830">
    <property type="match status" value="1"/>
</dbReference>